<dbReference type="Gene3D" id="3.90.1150.10">
    <property type="entry name" value="Aspartate Aminotransferase, domain 1"/>
    <property type="match status" value="1"/>
</dbReference>
<dbReference type="PANTHER" id="PTHR30244">
    <property type="entry name" value="TRANSAMINASE"/>
    <property type="match status" value="1"/>
</dbReference>
<dbReference type="eggNOG" id="COG0399">
    <property type="taxonomic scope" value="Bacteria"/>
</dbReference>
<reference evidence="6 7" key="1">
    <citation type="submission" date="2010-12" db="EMBL/GenBank/DDBJ databases">
        <authorList>
            <person name="Muzny D."/>
            <person name="Qin X."/>
            <person name="Deng J."/>
            <person name="Jiang H."/>
            <person name="Liu Y."/>
            <person name="Qu J."/>
            <person name="Song X.-Z."/>
            <person name="Zhang L."/>
            <person name="Thornton R."/>
            <person name="Coyle M."/>
            <person name="Francisco L."/>
            <person name="Jackson L."/>
            <person name="Javaid M."/>
            <person name="Korchina V."/>
            <person name="Kovar C."/>
            <person name="Mata R."/>
            <person name="Mathew T."/>
            <person name="Ngo R."/>
            <person name="Nguyen L."/>
            <person name="Nguyen N."/>
            <person name="Okwuonu G."/>
            <person name="Ongeri F."/>
            <person name="Pham C."/>
            <person name="Simmons D."/>
            <person name="Wilczek-Boney K."/>
            <person name="Hale W."/>
            <person name="Jakkamsetti A."/>
            <person name="Pham P."/>
            <person name="Ruth R."/>
            <person name="San Lucas F."/>
            <person name="Warren J."/>
            <person name="Zhang J."/>
            <person name="Zhao Z."/>
            <person name="Zhou C."/>
            <person name="Zhu D."/>
            <person name="Lee S."/>
            <person name="Bess C."/>
            <person name="Blankenburg K."/>
            <person name="Forbes L."/>
            <person name="Fu Q."/>
            <person name="Gubbala S."/>
            <person name="Hirani K."/>
            <person name="Jayaseelan J.C."/>
            <person name="Lara F."/>
            <person name="Munidasa M."/>
            <person name="Palculict T."/>
            <person name="Patil S."/>
            <person name="Pu L.-L."/>
            <person name="Saada N."/>
            <person name="Tang L."/>
            <person name="Weissenberger G."/>
            <person name="Zhu Y."/>
            <person name="Hemphill L."/>
            <person name="Shang Y."/>
            <person name="Youmans B."/>
            <person name="Ayvaz T."/>
            <person name="Ross M."/>
            <person name="Santibanez J."/>
            <person name="Aqrawi P."/>
            <person name="Gross S."/>
            <person name="Joshi V."/>
            <person name="Fowler G."/>
            <person name="Nazareth L."/>
            <person name="Reid J."/>
            <person name="Worley K."/>
            <person name="Petrosino J."/>
            <person name="Highlander S."/>
            <person name="Gibbs R."/>
        </authorList>
    </citation>
    <scope>NUCLEOTIDE SEQUENCE [LARGE SCALE GENOMIC DNA]</scope>
    <source>
        <strain evidence="6 7">DSM 15606</strain>
    </source>
</reference>
<dbReference type="InterPro" id="IPR015422">
    <property type="entry name" value="PyrdxlP-dep_Trfase_small"/>
</dbReference>
<keyword evidence="6" id="KW-0808">Transferase</keyword>
<dbReference type="Gene3D" id="3.40.640.10">
    <property type="entry name" value="Type I PLP-dependent aspartate aminotransferase-like (Major domain)"/>
    <property type="match status" value="1"/>
</dbReference>
<comment type="similarity">
    <text evidence="2 5">Belongs to the DegT/DnrJ/EryC1 family.</text>
</comment>
<dbReference type="STRING" id="888832.HMPREF9420_1006"/>
<dbReference type="SUPFAM" id="SSF53383">
    <property type="entry name" value="PLP-dependent transferases"/>
    <property type="match status" value="1"/>
</dbReference>
<proteinExistence type="inferred from homology"/>
<keyword evidence="6" id="KW-0032">Aminotransferase</keyword>
<dbReference type="GO" id="GO:0030170">
    <property type="term" value="F:pyridoxal phosphate binding"/>
    <property type="evidence" value="ECO:0007669"/>
    <property type="project" value="TreeGrafter"/>
</dbReference>
<dbReference type="InterPro" id="IPR000653">
    <property type="entry name" value="DegT/StrS_aminotransferase"/>
</dbReference>
<dbReference type="CDD" id="cd00616">
    <property type="entry name" value="AHBA_syn"/>
    <property type="match status" value="1"/>
</dbReference>
<dbReference type="PANTHER" id="PTHR30244:SF36">
    <property type="entry name" value="3-OXO-GLUCOSE-6-PHOSPHATE:GLUTAMATE AMINOTRANSFERASE"/>
    <property type="match status" value="1"/>
</dbReference>
<dbReference type="HOGENOM" id="CLU_033332_6_0_10"/>
<accession>E6MND8</accession>
<protein>
    <submittedName>
        <fullName evidence="6">DegT/DnrJ/EryC1/StrS aminotransferase family protein</fullName>
    </submittedName>
</protein>
<evidence type="ECO:0000256" key="3">
    <source>
        <dbReference type="PIRSR" id="PIRSR000390-1"/>
    </source>
</evidence>
<feature type="active site" description="Proton acceptor" evidence="3">
    <location>
        <position position="192"/>
    </location>
</feature>
<dbReference type="Pfam" id="PF01041">
    <property type="entry name" value="DegT_DnrJ_EryC1"/>
    <property type="match status" value="1"/>
</dbReference>
<dbReference type="PIRSF" id="PIRSF000390">
    <property type="entry name" value="PLP_StrS"/>
    <property type="match status" value="1"/>
</dbReference>
<evidence type="ECO:0000256" key="1">
    <source>
        <dbReference type="ARBA" id="ARBA00022898"/>
    </source>
</evidence>
<name>E6MND8_9BACT</name>
<evidence type="ECO:0000313" key="6">
    <source>
        <dbReference type="EMBL" id="EFV04852.1"/>
    </source>
</evidence>
<dbReference type="EMBL" id="AEQO01000106">
    <property type="protein sequence ID" value="EFV04852.1"/>
    <property type="molecule type" value="Genomic_DNA"/>
</dbReference>
<evidence type="ECO:0000256" key="4">
    <source>
        <dbReference type="PIRSR" id="PIRSR000390-2"/>
    </source>
</evidence>
<sequence>MGLMKIEYLSLQRITQQHADELHKAVQKVIDSGWYLQGKATNDFETAYAQYIGTQHCISCGNGLDALTLIFRAYKQLGKLHEGDEVIVPANTYIASILALTENQLKPILVEPDMLLQLDITRIEAAITPKTRAILLVHLYGTCAMHTTISAICKRHNLLLVEDNAQGHGLKWHEKHTGSIGDAAAHSFYPGKNLGAMGDAGAVTTDDNQLATIVRSLANYGSNRKYVFPYQGLNSRMDELQAAILMTKLTYLDHDNQRRRNIAKRYEEAIRHEAVTLIKPRNSVFHIYPILCKRRDELQQYLASKGIETLIHYPIPPHKQACYAVWNSLQLPITERIAATELSLPCNQAMTDDEVEYVIHSINTWEKTI</sequence>
<keyword evidence="7" id="KW-1185">Reference proteome</keyword>
<gene>
    <name evidence="6" type="primary">eryC</name>
    <name evidence="6" type="ORF">HMPREF9420_1006</name>
</gene>
<evidence type="ECO:0000256" key="2">
    <source>
        <dbReference type="ARBA" id="ARBA00037999"/>
    </source>
</evidence>
<keyword evidence="1 4" id="KW-0663">Pyridoxal phosphate</keyword>
<dbReference type="GO" id="GO:0000271">
    <property type="term" value="P:polysaccharide biosynthetic process"/>
    <property type="evidence" value="ECO:0007669"/>
    <property type="project" value="TreeGrafter"/>
</dbReference>
<evidence type="ECO:0000313" key="7">
    <source>
        <dbReference type="Proteomes" id="UP000003874"/>
    </source>
</evidence>
<comment type="caution">
    <text evidence="6">The sequence shown here is derived from an EMBL/GenBank/DDBJ whole genome shotgun (WGS) entry which is preliminary data.</text>
</comment>
<dbReference type="InterPro" id="IPR015421">
    <property type="entry name" value="PyrdxlP-dep_Trfase_major"/>
</dbReference>
<evidence type="ECO:0000256" key="5">
    <source>
        <dbReference type="RuleBase" id="RU004508"/>
    </source>
</evidence>
<feature type="modified residue" description="N6-(pyridoxal phosphate)lysine" evidence="4">
    <location>
        <position position="192"/>
    </location>
</feature>
<dbReference type="AlphaFoldDB" id="E6MND8"/>
<dbReference type="GO" id="GO:0008483">
    <property type="term" value="F:transaminase activity"/>
    <property type="evidence" value="ECO:0007669"/>
    <property type="project" value="UniProtKB-KW"/>
</dbReference>
<dbReference type="InterPro" id="IPR015424">
    <property type="entry name" value="PyrdxlP-dep_Trfase"/>
</dbReference>
<organism evidence="6 7">
    <name type="scientific">Segatella salivae DSM 15606</name>
    <dbReference type="NCBI Taxonomy" id="888832"/>
    <lineage>
        <taxon>Bacteria</taxon>
        <taxon>Pseudomonadati</taxon>
        <taxon>Bacteroidota</taxon>
        <taxon>Bacteroidia</taxon>
        <taxon>Bacteroidales</taxon>
        <taxon>Prevotellaceae</taxon>
        <taxon>Segatella</taxon>
    </lineage>
</organism>
<dbReference type="Proteomes" id="UP000003874">
    <property type="component" value="Unassembled WGS sequence"/>
</dbReference>